<reference evidence="8 9" key="1">
    <citation type="submission" date="2022-12" db="EMBL/GenBank/DDBJ databases">
        <title>Chromosome-level genome of Tegillarca granosa.</title>
        <authorList>
            <person name="Kim J."/>
        </authorList>
    </citation>
    <scope>NUCLEOTIDE SEQUENCE [LARGE SCALE GENOMIC DNA]</scope>
    <source>
        <strain evidence="8">Teg-2019</strain>
        <tissue evidence="8">Adductor muscle</tissue>
    </source>
</reference>
<keyword evidence="2" id="KW-0812">Transmembrane</keyword>
<keyword evidence="5" id="KW-0802">TPR repeat</keyword>
<dbReference type="PROSITE" id="PS50005">
    <property type="entry name" value="TPR"/>
    <property type="match status" value="1"/>
</dbReference>
<dbReference type="InterPro" id="IPR015399">
    <property type="entry name" value="DUF1977_DnaJ-like"/>
</dbReference>
<dbReference type="Gene3D" id="1.10.287.110">
    <property type="entry name" value="DnaJ domain"/>
    <property type="match status" value="1"/>
</dbReference>
<evidence type="ECO:0000256" key="4">
    <source>
        <dbReference type="ARBA" id="ARBA00023136"/>
    </source>
</evidence>
<evidence type="ECO:0000256" key="5">
    <source>
        <dbReference type="PROSITE-ProRule" id="PRU00339"/>
    </source>
</evidence>
<dbReference type="Proteomes" id="UP001217089">
    <property type="component" value="Unassembled WGS sequence"/>
</dbReference>
<keyword evidence="9" id="KW-1185">Reference proteome</keyword>
<dbReference type="Pfam" id="PF09320">
    <property type="entry name" value="DUF1977"/>
    <property type="match status" value="1"/>
</dbReference>
<comment type="caution">
    <text evidence="8">The sequence shown here is derived from an EMBL/GenBank/DDBJ whole genome shotgun (WGS) entry which is preliminary data.</text>
</comment>
<keyword evidence="3" id="KW-1133">Transmembrane helix</keyword>
<dbReference type="InterPro" id="IPR051100">
    <property type="entry name" value="DnaJ_subfamily_B/C"/>
</dbReference>
<keyword evidence="4" id="KW-0472">Membrane</keyword>
<feature type="region of interest" description="Disordered" evidence="6">
    <location>
        <begin position="53"/>
        <end position="82"/>
    </location>
</feature>
<comment type="subcellular location">
    <subcellularLocation>
        <location evidence="1">Membrane</location>
        <topology evidence="1">Single-pass membrane protein</topology>
    </subcellularLocation>
</comment>
<dbReference type="PANTHER" id="PTHR43908:SF3">
    <property type="entry name" value="AT29763P-RELATED"/>
    <property type="match status" value="1"/>
</dbReference>
<evidence type="ECO:0000313" key="8">
    <source>
        <dbReference type="EMBL" id="KAJ8317979.1"/>
    </source>
</evidence>
<evidence type="ECO:0000256" key="2">
    <source>
        <dbReference type="ARBA" id="ARBA00022692"/>
    </source>
</evidence>
<proteinExistence type="predicted"/>
<evidence type="ECO:0000259" key="7">
    <source>
        <dbReference type="Pfam" id="PF09320"/>
    </source>
</evidence>
<dbReference type="EMBL" id="JARBDR010000214">
    <property type="protein sequence ID" value="KAJ8317979.1"/>
    <property type="molecule type" value="Genomic_DNA"/>
</dbReference>
<evidence type="ECO:0000256" key="1">
    <source>
        <dbReference type="ARBA" id="ARBA00004167"/>
    </source>
</evidence>
<sequence>MDGNKDESERCIRLAQKYLAAGENERALKFLNKAERLYPSQKAKDLIEKLSNINGSSAGQKTDNADDSQNQTHARRRKNTIGNAFAVLSDEGKRRKYDMYGPEQEQTSHREHDYSHGFEGDISPEELFNMFFGGGFPSITVEVDIINTILTTTDDKIHIPMMKYSSERKTSHLRVLYYVKSDFRIEFKSDLRRIERQVEEDYITSLRQNCWRERNNKENMMWRARNFADAKLYERAQNMETPSCDKLGQIYS</sequence>
<evidence type="ECO:0000313" key="9">
    <source>
        <dbReference type="Proteomes" id="UP001217089"/>
    </source>
</evidence>
<dbReference type="SUPFAM" id="SSF46565">
    <property type="entry name" value="Chaperone J-domain"/>
    <property type="match status" value="1"/>
</dbReference>
<dbReference type="InterPro" id="IPR019734">
    <property type="entry name" value="TPR_rpt"/>
</dbReference>
<gene>
    <name evidence="8" type="ORF">KUTeg_003070</name>
</gene>
<evidence type="ECO:0000256" key="3">
    <source>
        <dbReference type="ARBA" id="ARBA00022989"/>
    </source>
</evidence>
<name>A0ABQ9FL27_TEGGR</name>
<protein>
    <recommendedName>
        <fullName evidence="7">DUF1977 domain-containing protein</fullName>
    </recommendedName>
</protein>
<feature type="compositionally biased region" description="Polar residues" evidence="6">
    <location>
        <begin position="53"/>
        <end position="72"/>
    </location>
</feature>
<feature type="repeat" description="TPR" evidence="5">
    <location>
        <begin position="8"/>
        <end position="41"/>
    </location>
</feature>
<accession>A0ABQ9FL27</accession>
<dbReference type="InterPro" id="IPR036869">
    <property type="entry name" value="J_dom_sf"/>
</dbReference>
<dbReference type="PANTHER" id="PTHR43908">
    <property type="entry name" value="AT29763P-RELATED"/>
    <property type="match status" value="1"/>
</dbReference>
<evidence type="ECO:0000256" key="6">
    <source>
        <dbReference type="SAM" id="MobiDB-lite"/>
    </source>
</evidence>
<organism evidence="8 9">
    <name type="scientific">Tegillarca granosa</name>
    <name type="common">Malaysian cockle</name>
    <name type="synonym">Anadara granosa</name>
    <dbReference type="NCBI Taxonomy" id="220873"/>
    <lineage>
        <taxon>Eukaryota</taxon>
        <taxon>Metazoa</taxon>
        <taxon>Spiralia</taxon>
        <taxon>Lophotrochozoa</taxon>
        <taxon>Mollusca</taxon>
        <taxon>Bivalvia</taxon>
        <taxon>Autobranchia</taxon>
        <taxon>Pteriomorphia</taxon>
        <taxon>Arcoida</taxon>
        <taxon>Arcoidea</taxon>
        <taxon>Arcidae</taxon>
        <taxon>Tegillarca</taxon>
    </lineage>
</organism>
<feature type="domain" description="DUF1977" evidence="7">
    <location>
        <begin position="162"/>
        <end position="247"/>
    </location>
</feature>